<dbReference type="Gene3D" id="3.30.360.10">
    <property type="entry name" value="Dihydrodipicolinate Reductase, domain 2"/>
    <property type="match status" value="1"/>
</dbReference>
<evidence type="ECO:0000256" key="2">
    <source>
        <dbReference type="ARBA" id="ARBA00023002"/>
    </source>
</evidence>
<sequence length="381" mass="41000">MAPPSLHVDLDAAKETFASAPSALKLPTSFDDSNTLHIGIIGCGRIGQLHAANIAKKIPGCALICVSDVFESAAIKVAQTYKVPMACKDAKDLIANPAVQAVIVCSPTDTHADIIRQAATAGKHVFCEKPVDKHLEVIDELAVVIKEAGVKFFLGFQRRFDKHFLRAKEARESGYLGKPLKLHLVARDPSPPPIGYLKQSGGIFSDMSSHDFDMARFLTGSDITEITAIGMADDPEIAAIGDYDHTILNLRFANGCIGVIDNSRSSPMGYDQRASFLGSEGSVQVDNVFPNTCDTSDKGGCHTDAPLNFFMERYADAYLQEMIAFVDVCVNDKPAPCGVADGRLTVIYAEAARKSLKEKRTVTIAEVDKASASGTEAKARY</sequence>
<organism evidence="5 6">
    <name type="scientific">Chondrus crispus</name>
    <name type="common">Carrageen Irish moss</name>
    <name type="synonym">Polymorpha crispa</name>
    <dbReference type="NCBI Taxonomy" id="2769"/>
    <lineage>
        <taxon>Eukaryota</taxon>
        <taxon>Rhodophyta</taxon>
        <taxon>Florideophyceae</taxon>
        <taxon>Rhodymeniophycidae</taxon>
        <taxon>Gigartinales</taxon>
        <taxon>Gigartinaceae</taxon>
        <taxon>Chondrus</taxon>
    </lineage>
</organism>
<accession>R7Q5J9</accession>
<evidence type="ECO:0000256" key="1">
    <source>
        <dbReference type="ARBA" id="ARBA00010928"/>
    </source>
</evidence>
<dbReference type="AlphaFoldDB" id="R7Q5J9"/>
<feature type="domain" description="GFO/IDH/MocA-like oxidoreductase" evidence="4">
    <location>
        <begin position="164"/>
        <end position="283"/>
    </location>
</feature>
<dbReference type="RefSeq" id="XP_005712417.1">
    <property type="nucleotide sequence ID" value="XM_005712360.1"/>
</dbReference>
<dbReference type="GO" id="GO:0006740">
    <property type="term" value="P:NADPH regeneration"/>
    <property type="evidence" value="ECO:0007669"/>
    <property type="project" value="TreeGrafter"/>
</dbReference>
<dbReference type="InterPro" id="IPR000683">
    <property type="entry name" value="Gfo/Idh/MocA-like_OxRdtase_N"/>
</dbReference>
<dbReference type="SUPFAM" id="SSF51735">
    <property type="entry name" value="NAD(P)-binding Rossmann-fold domains"/>
    <property type="match status" value="1"/>
</dbReference>
<dbReference type="InterPro" id="IPR036291">
    <property type="entry name" value="NAD(P)-bd_dom_sf"/>
</dbReference>
<dbReference type="Gene3D" id="3.40.50.720">
    <property type="entry name" value="NAD(P)-binding Rossmann-like Domain"/>
    <property type="match status" value="1"/>
</dbReference>
<dbReference type="GO" id="GO:0005737">
    <property type="term" value="C:cytoplasm"/>
    <property type="evidence" value="ECO:0007669"/>
    <property type="project" value="TreeGrafter"/>
</dbReference>
<gene>
    <name evidence="5" type="ORF">CHC_T00008315001</name>
</gene>
<dbReference type="NCBIfam" id="TIGR04380">
    <property type="entry name" value="myo_inos_iolG"/>
    <property type="match status" value="1"/>
</dbReference>
<dbReference type="KEGG" id="ccp:CHC_T00008315001"/>
<evidence type="ECO:0000313" key="6">
    <source>
        <dbReference type="Proteomes" id="UP000012073"/>
    </source>
</evidence>
<dbReference type="InterPro" id="IPR030827">
    <property type="entry name" value="Myo_inos_IolG"/>
</dbReference>
<dbReference type="SUPFAM" id="SSF55347">
    <property type="entry name" value="Glyceraldehyde-3-phosphate dehydrogenase-like, C-terminal domain"/>
    <property type="match status" value="1"/>
</dbReference>
<keyword evidence="2" id="KW-0560">Oxidoreductase</keyword>
<protein>
    <submittedName>
        <fullName evidence="5">Myo-inositol dehydrogenase</fullName>
    </submittedName>
</protein>
<evidence type="ECO:0000259" key="3">
    <source>
        <dbReference type="Pfam" id="PF01408"/>
    </source>
</evidence>
<dbReference type="OMA" id="FANGCIG"/>
<dbReference type="STRING" id="2769.R7Q5J9"/>
<dbReference type="GO" id="GO:0000166">
    <property type="term" value="F:nucleotide binding"/>
    <property type="evidence" value="ECO:0007669"/>
    <property type="project" value="InterPro"/>
</dbReference>
<evidence type="ECO:0000313" key="5">
    <source>
        <dbReference type="EMBL" id="CDF32646.1"/>
    </source>
</evidence>
<dbReference type="InterPro" id="IPR055170">
    <property type="entry name" value="GFO_IDH_MocA-like_dom"/>
</dbReference>
<feature type="domain" description="Gfo/Idh/MocA-like oxidoreductase N-terminal" evidence="3">
    <location>
        <begin position="37"/>
        <end position="156"/>
    </location>
</feature>
<dbReference type="Pfam" id="PF22725">
    <property type="entry name" value="GFO_IDH_MocA_C3"/>
    <property type="match status" value="1"/>
</dbReference>
<dbReference type="Gramene" id="CDF32646">
    <property type="protein sequence ID" value="CDF32646"/>
    <property type="gene ID" value="CHC_T00008315001"/>
</dbReference>
<dbReference type="Pfam" id="PF01408">
    <property type="entry name" value="GFO_IDH_MocA"/>
    <property type="match status" value="1"/>
</dbReference>
<dbReference type="PANTHER" id="PTHR42840">
    <property type="entry name" value="NAD(P)-BINDING ROSSMANN-FOLD SUPERFAMILY PROTEIN-RELATED"/>
    <property type="match status" value="1"/>
</dbReference>
<dbReference type="PhylomeDB" id="R7Q5J9"/>
<dbReference type="GeneID" id="17320130"/>
<keyword evidence="6" id="KW-1185">Reference proteome</keyword>
<evidence type="ECO:0000259" key="4">
    <source>
        <dbReference type="Pfam" id="PF22725"/>
    </source>
</evidence>
<proteinExistence type="inferred from homology"/>
<dbReference type="PANTHER" id="PTHR42840:SF3">
    <property type="entry name" value="BINDING ROSSMANN FOLD OXIDOREDUCTASE, PUTATIVE (AFU_ORTHOLOGUE AFUA_2G10240)-RELATED"/>
    <property type="match status" value="1"/>
</dbReference>
<dbReference type="EMBL" id="HG001531">
    <property type="protein sequence ID" value="CDF32646.1"/>
    <property type="molecule type" value="Genomic_DNA"/>
</dbReference>
<reference evidence="6" key="1">
    <citation type="journal article" date="2013" name="Proc. Natl. Acad. Sci. U.S.A.">
        <title>Genome structure and metabolic features in the red seaweed Chondrus crispus shed light on evolution of the Archaeplastida.</title>
        <authorList>
            <person name="Collen J."/>
            <person name="Porcel B."/>
            <person name="Carre W."/>
            <person name="Ball S.G."/>
            <person name="Chaparro C."/>
            <person name="Tonon T."/>
            <person name="Barbeyron T."/>
            <person name="Michel G."/>
            <person name="Noel B."/>
            <person name="Valentin K."/>
            <person name="Elias M."/>
            <person name="Artiguenave F."/>
            <person name="Arun A."/>
            <person name="Aury J.M."/>
            <person name="Barbosa-Neto J.F."/>
            <person name="Bothwell J.H."/>
            <person name="Bouget F.Y."/>
            <person name="Brillet L."/>
            <person name="Cabello-Hurtado F."/>
            <person name="Capella-Gutierrez S."/>
            <person name="Charrier B."/>
            <person name="Cladiere L."/>
            <person name="Cock J.M."/>
            <person name="Coelho S.M."/>
            <person name="Colleoni C."/>
            <person name="Czjzek M."/>
            <person name="Da Silva C."/>
            <person name="Delage L."/>
            <person name="Denoeud F."/>
            <person name="Deschamps P."/>
            <person name="Dittami S.M."/>
            <person name="Gabaldon T."/>
            <person name="Gachon C.M."/>
            <person name="Groisillier A."/>
            <person name="Herve C."/>
            <person name="Jabbari K."/>
            <person name="Katinka M."/>
            <person name="Kloareg B."/>
            <person name="Kowalczyk N."/>
            <person name="Labadie K."/>
            <person name="Leblanc C."/>
            <person name="Lopez P.J."/>
            <person name="McLachlan D.H."/>
            <person name="Meslet-Cladiere L."/>
            <person name="Moustafa A."/>
            <person name="Nehr Z."/>
            <person name="Nyvall Collen P."/>
            <person name="Panaud O."/>
            <person name="Partensky F."/>
            <person name="Poulain J."/>
            <person name="Rensing S.A."/>
            <person name="Rousvoal S."/>
            <person name="Samson G."/>
            <person name="Symeonidi A."/>
            <person name="Weissenbach J."/>
            <person name="Zambounis A."/>
            <person name="Wincker P."/>
            <person name="Boyen C."/>
        </authorList>
    </citation>
    <scope>NUCLEOTIDE SEQUENCE [LARGE SCALE GENOMIC DNA]</scope>
    <source>
        <strain evidence="6">cv. Stackhouse</strain>
    </source>
</reference>
<dbReference type="Proteomes" id="UP000012073">
    <property type="component" value="Unassembled WGS sequence"/>
</dbReference>
<dbReference type="OrthoDB" id="64915at2759"/>
<dbReference type="GO" id="GO:0016491">
    <property type="term" value="F:oxidoreductase activity"/>
    <property type="evidence" value="ECO:0007669"/>
    <property type="project" value="UniProtKB-KW"/>
</dbReference>
<name>R7Q5J9_CHOCR</name>
<comment type="similarity">
    <text evidence="1">Belongs to the Gfo/Idh/MocA family.</text>
</comment>